<evidence type="ECO:0000313" key="4">
    <source>
        <dbReference type="Proteomes" id="UP000567179"/>
    </source>
</evidence>
<evidence type="ECO:0000259" key="2">
    <source>
        <dbReference type="Pfam" id="PF24883"/>
    </source>
</evidence>
<protein>
    <recommendedName>
        <fullName evidence="2">Nephrocystin 3-like N-terminal domain-containing protein</fullName>
    </recommendedName>
</protein>
<organism evidence="3 4">
    <name type="scientific">Psilocybe cf. subviscida</name>
    <dbReference type="NCBI Taxonomy" id="2480587"/>
    <lineage>
        <taxon>Eukaryota</taxon>
        <taxon>Fungi</taxon>
        <taxon>Dikarya</taxon>
        <taxon>Basidiomycota</taxon>
        <taxon>Agaricomycotina</taxon>
        <taxon>Agaricomycetes</taxon>
        <taxon>Agaricomycetidae</taxon>
        <taxon>Agaricales</taxon>
        <taxon>Agaricineae</taxon>
        <taxon>Strophariaceae</taxon>
        <taxon>Psilocybe</taxon>
    </lineage>
</organism>
<comment type="caution">
    <text evidence="3">The sequence shown here is derived from an EMBL/GenBank/DDBJ whole genome shotgun (WGS) entry which is preliminary data.</text>
</comment>
<evidence type="ECO:0000256" key="1">
    <source>
        <dbReference type="ARBA" id="ARBA00022737"/>
    </source>
</evidence>
<dbReference type="InterPro" id="IPR056884">
    <property type="entry name" value="NPHP3-like_N"/>
</dbReference>
<dbReference type="Gene3D" id="3.40.50.300">
    <property type="entry name" value="P-loop containing nucleotide triphosphate hydrolases"/>
    <property type="match status" value="1"/>
</dbReference>
<dbReference type="EMBL" id="JAACJJ010000059">
    <property type="protein sequence ID" value="KAF5309487.1"/>
    <property type="molecule type" value="Genomic_DNA"/>
</dbReference>
<feature type="domain" description="Nephrocystin 3-like N-terminal" evidence="2">
    <location>
        <begin position="120"/>
        <end position="281"/>
    </location>
</feature>
<dbReference type="SUPFAM" id="SSF52540">
    <property type="entry name" value="P-loop containing nucleoside triphosphate hydrolases"/>
    <property type="match status" value="1"/>
</dbReference>
<dbReference type="Pfam" id="PF24883">
    <property type="entry name" value="NPHP3_N"/>
    <property type="match status" value="1"/>
</dbReference>
<proteinExistence type="predicted"/>
<dbReference type="InterPro" id="IPR027417">
    <property type="entry name" value="P-loop_NTPase"/>
</dbReference>
<keyword evidence="1" id="KW-0677">Repeat</keyword>
<dbReference type="PANTHER" id="PTHR10039:SF17">
    <property type="entry name" value="FUNGAL STAND N-TERMINAL GOODBYE DOMAIN-CONTAINING PROTEIN-RELATED"/>
    <property type="match status" value="1"/>
</dbReference>
<sequence length="733" mass="83045">MVNDEPQAHGFNAVRARGQQAAQITSPILNVQVTKPPDGQQPATTASLTGHIARGTAHMFNNAQISNITGGDFRITNVNKVNALEVLHKRAAPNAILNAGGRADEVRCYPGTRKEVIGRIEKWRDTQDRRTPPIFWLSGPAGAGKTAIVQTIAERCNVQRIPQANFFFFRTDTSRNNLSPLVATLVHQLILVYPSLRDDVATVLSTNPLILDSVLEDQVWELIVRPLQAIQQSSPSHVPPLLMIDGLDECKDKRSQQQILHAFDKVLAGHPCPCRLLVASRDESQIQAGFNGISSPFLSLYLDDKYRPERDIRTFVNDKFKRVRRTHPLAYTLDPAWPSAEDVEDIVKKSSGQFIYAATVMRFIMDSSASPMLSLARVRGAAQTSVNLKSPFSHLDTIYTYILSQVDNQEVLKDILRAQLLILGHSEPSGSSVGVSYNQPMLADILQAYNPEYTKGIVQSCLADLTPIAQYTRHRKLLFHHASFPDYLRDKSRSRGYFVDIDLFNCKIQPELWKACRKLGRHTRSELGKFTLAGLYRLRQLPPDFLNTLTAQDLISVCKQPEAVGFSTPPSLFEHIHTLCACDDDVANYKEILCQWIYTRPQLDYNLAQHGGRLYNSHWPPCSDRYLAMTYIEDHVTTEPYGWIDIALRPETDLDAGKTASWLITVLRRIHKETYHGSVPEYRRLLRKWMTWATWNNVPLEGVDDLPKARWYLRRSRIKKWVANHLKLGSRPE</sequence>
<dbReference type="OrthoDB" id="5967843at2759"/>
<reference evidence="3 4" key="1">
    <citation type="journal article" date="2020" name="ISME J.">
        <title>Uncovering the hidden diversity of litter-decomposition mechanisms in mushroom-forming fungi.</title>
        <authorList>
            <person name="Floudas D."/>
            <person name="Bentzer J."/>
            <person name="Ahren D."/>
            <person name="Johansson T."/>
            <person name="Persson P."/>
            <person name="Tunlid A."/>
        </authorList>
    </citation>
    <scope>NUCLEOTIDE SEQUENCE [LARGE SCALE GENOMIC DNA]</scope>
    <source>
        <strain evidence="3 4">CBS 101986</strain>
    </source>
</reference>
<keyword evidence="4" id="KW-1185">Reference proteome</keyword>
<gene>
    <name evidence="3" type="ORF">D9619_012437</name>
</gene>
<dbReference type="Proteomes" id="UP000567179">
    <property type="component" value="Unassembled WGS sequence"/>
</dbReference>
<accession>A0A8H5ASK1</accession>
<evidence type="ECO:0000313" key="3">
    <source>
        <dbReference type="EMBL" id="KAF5309487.1"/>
    </source>
</evidence>
<dbReference type="AlphaFoldDB" id="A0A8H5ASK1"/>
<name>A0A8H5ASK1_9AGAR</name>
<dbReference type="PANTHER" id="PTHR10039">
    <property type="entry name" value="AMELOGENIN"/>
    <property type="match status" value="1"/>
</dbReference>